<keyword evidence="3" id="KW-1185">Reference proteome</keyword>
<evidence type="ECO:0000259" key="1">
    <source>
        <dbReference type="Pfam" id="PF02371"/>
    </source>
</evidence>
<dbReference type="EMBL" id="FUIG01000060">
    <property type="protein sequence ID" value="SJM34801.1"/>
    <property type="molecule type" value="Genomic_DNA"/>
</dbReference>
<evidence type="ECO:0000313" key="3">
    <source>
        <dbReference type="Proteomes" id="UP000245698"/>
    </source>
</evidence>
<accession>A0A2P9AUL4</accession>
<sequence>MKAAIGEVSRFNEPPNLVSYLGLNPSVRQSRPGPAYP</sequence>
<protein>
    <recommendedName>
        <fullName evidence="1">Transposase IS116/IS110/IS902 C-terminal domain-containing protein</fullName>
    </recommendedName>
</protein>
<proteinExistence type="predicted"/>
<dbReference type="AlphaFoldDB" id="A0A2P9AUL4"/>
<dbReference type="Pfam" id="PF02371">
    <property type="entry name" value="Transposase_20"/>
    <property type="match status" value="1"/>
</dbReference>
<organism evidence="2 3">
    <name type="scientific">Mesorhizobium delmotii</name>
    <dbReference type="NCBI Taxonomy" id="1631247"/>
    <lineage>
        <taxon>Bacteria</taxon>
        <taxon>Pseudomonadati</taxon>
        <taxon>Pseudomonadota</taxon>
        <taxon>Alphaproteobacteria</taxon>
        <taxon>Hyphomicrobiales</taxon>
        <taxon>Phyllobacteriaceae</taxon>
        <taxon>Mesorhizobium</taxon>
    </lineage>
</organism>
<dbReference type="GO" id="GO:0004803">
    <property type="term" value="F:transposase activity"/>
    <property type="evidence" value="ECO:0007669"/>
    <property type="project" value="InterPro"/>
</dbReference>
<dbReference type="RefSeq" id="WP_425294155.1">
    <property type="nucleotide sequence ID" value="NZ_FUIG01000060.1"/>
</dbReference>
<dbReference type="Proteomes" id="UP000245698">
    <property type="component" value="Unassembled WGS sequence"/>
</dbReference>
<dbReference type="GO" id="GO:0003677">
    <property type="term" value="F:DNA binding"/>
    <property type="evidence" value="ECO:0007669"/>
    <property type="project" value="InterPro"/>
</dbReference>
<feature type="domain" description="Transposase IS116/IS110/IS902 C-terminal" evidence="1">
    <location>
        <begin position="3"/>
        <end position="30"/>
    </location>
</feature>
<evidence type="ECO:0000313" key="2">
    <source>
        <dbReference type="EMBL" id="SJM34801.1"/>
    </source>
</evidence>
<name>A0A2P9AUL4_9HYPH</name>
<dbReference type="GO" id="GO:0006313">
    <property type="term" value="P:DNA transposition"/>
    <property type="evidence" value="ECO:0007669"/>
    <property type="project" value="InterPro"/>
</dbReference>
<reference evidence="3" key="1">
    <citation type="submission" date="2016-12" db="EMBL/GenBank/DDBJ databases">
        <authorList>
            <person name="Brunel B."/>
        </authorList>
    </citation>
    <scope>NUCLEOTIDE SEQUENCE [LARGE SCALE GENOMIC DNA]</scope>
</reference>
<gene>
    <name evidence="2" type="ORF">BQ8482_500010</name>
</gene>
<dbReference type="InterPro" id="IPR003346">
    <property type="entry name" value="Transposase_20"/>
</dbReference>